<comment type="caution">
    <text evidence="1">The sequence shown here is derived from an EMBL/GenBank/DDBJ whole genome shotgun (WGS) entry which is preliminary data.</text>
</comment>
<organism evidence="1 2">
    <name type="scientific">Apiospora rasikravindrae</name>
    <dbReference type="NCBI Taxonomy" id="990691"/>
    <lineage>
        <taxon>Eukaryota</taxon>
        <taxon>Fungi</taxon>
        <taxon>Dikarya</taxon>
        <taxon>Ascomycota</taxon>
        <taxon>Pezizomycotina</taxon>
        <taxon>Sordariomycetes</taxon>
        <taxon>Xylariomycetidae</taxon>
        <taxon>Amphisphaeriales</taxon>
        <taxon>Apiosporaceae</taxon>
        <taxon>Apiospora</taxon>
    </lineage>
</organism>
<dbReference type="SUPFAM" id="SSF52540">
    <property type="entry name" value="P-loop containing nucleoside triphosphate hydrolases"/>
    <property type="match status" value="1"/>
</dbReference>
<reference evidence="1 2" key="1">
    <citation type="submission" date="2023-01" db="EMBL/GenBank/DDBJ databases">
        <title>Analysis of 21 Apiospora genomes using comparative genomics revels a genus with tremendous synthesis potential of carbohydrate active enzymes and secondary metabolites.</title>
        <authorList>
            <person name="Sorensen T."/>
        </authorList>
    </citation>
    <scope>NUCLEOTIDE SEQUENCE [LARGE SCALE GENOMIC DNA]</scope>
    <source>
        <strain evidence="1 2">CBS 33761</strain>
    </source>
</reference>
<proteinExistence type="predicted"/>
<sequence length="250" mass="27196">MNKGQILLLQNHPFSLVSPETVLKVIQNPSPTESEILATAAAPAGSSSDERGKRGSRAALLQEAVDNLTTIPDDLLFAPGTVPVLTIRDPRLAVPSAHRVLGAMGIPHGSGRPNFLISTSTLWVRGAYETYKARGIEPVVVDADDLMTGGPEFARSLCSRLGLDPEMACLSWDVPTAEERAGMHPAYYASQRFLIESSGVDAGRAAGNRNLEAEVEGWPAEFGEDVAMVREMVELAMPHYRYLHERRFKM</sequence>
<keyword evidence="2" id="KW-1185">Reference proteome</keyword>
<dbReference type="InterPro" id="IPR027417">
    <property type="entry name" value="P-loop_NTPase"/>
</dbReference>
<evidence type="ECO:0000313" key="1">
    <source>
        <dbReference type="EMBL" id="KAK8034189.1"/>
    </source>
</evidence>
<protein>
    <submittedName>
        <fullName evidence="1">Uncharacterized protein</fullName>
    </submittedName>
</protein>
<gene>
    <name evidence="1" type="ORF">PG993_009184</name>
</gene>
<name>A0ABR1SKG6_9PEZI</name>
<evidence type="ECO:0000313" key="2">
    <source>
        <dbReference type="Proteomes" id="UP001444661"/>
    </source>
</evidence>
<dbReference type="EMBL" id="JAQQWK010000009">
    <property type="protein sequence ID" value="KAK8034189.1"/>
    <property type="molecule type" value="Genomic_DNA"/>
</dbReference>
<dbReference type="Proteomes" id="UP001444661">
    <property type="component" value="Unassembled WGS sequence"/>
</dbReference>
<accession>A0ABR1SKG6</accession>